<feature type="transmembrane region" description="Helical" evidence="1">
    <location>
        <begin position="74"/>
        <end position="92"/>
    </location>
</feature>
<accession>A0A068S8W8</accession>
<name>A0A068S8W8_9FUNG</name>
<reference evidence="2" key="1">
    <citation type="submission" date="2013-08" db="EMBL/GenBank/DDBJ databases">
        <title>Gene expansion shapes genome architecture in the human pathogen Lichtheimia corymbifera: an evolutionary genomics analysis in the ancient terrestrial Mucorales (Mucoromycotina).</title>
        <authorList>
            <person name="Schwartze V.U."/>
            <person name="Winter S."/>
            <person name="Shelest E."/>
            <person name="Marcet-Houben M."/>
            <person name="Horn F."/>
            <person name="Wehner S."/>
            <person name="Hoffmann K."/>
            <person name="Riege K."/>
            <person name="Sammeth M."/>
            <person name="Nowrousian M."/>
            <person name="Valiante V."/>
            <person name="Linde J."/>
            <person name="Jacobsen I.D."/>
            <person name="Marz M."/>
            <person name="Brakhage A.A."/>
            <person name="Gabaldon T."/>
            <person name="Bocker S."/>
            <person name="Voigt K."/>
        </authorList>
    </citation>
    <scope>NUCLEOTIDE SEQUENCE [LARGE SCALE GENOMIC DNA]</scope>
    <source>
        <strain evidence="2">FSU 9682</strain>
    </source>
</reference>
<dbReference type="EMBL" id="CBTN010000056">
    <property type="protein sequence ID" value="CDH58430.1"/>
    <property type="molecule type" value="Genomic_DNA"/>
</dbReference>
<dbReference type="Proteomes" id="UP000027586">
    <property type="component" value="Unassembled WGS sequence"/>
</dbReference>
<keyword evidence="3" id="KW-1185">Reference proteome</keyword>
<dbReference type="VEuPathDB" id="FungiDB:LCOR_09291.1"/>
<organism evidence="2 3">
    <name type="scientific">Lichtheimia corymbifera JMRC:FSU:9682</name>
    <dbReference type="NCBI Taxonomy" id="1263082"/>
    <lineage>
        <taxon>Eukaryota</taxon>
        <taxon>Fungi</taxon>
        <taxon>Fungi incertae sedis</taxon>
        <taxon>Mucoromycota</taxon>
        <taxon>Mucoromycotina</taxon>
        <taxon>Mucoromycetes</taxon>
        <taxon>Mucorales</taxon>
        <taxon>Lichtheimiaceae</taxon>
        <taxon>Lichtheimia</taxon>
    </lineage>
</organism>
<keyword evidence="1" id="KW-0812">Transmembrane</keyword>
<evidence type="ECO:0000256" key="1">
    <source>
        <dbReference type="SAM" id="Phobius"/>
    </source>
</evidence>
<keyword evidence="1" id="KW-0472">Membrane</keyword>
<dbReference type="AlphaFoldDB" id="A0A068S8W8"/>
<sequence>MHCRPFFFYLYIVRSNVSTKPIHITSFFRNDSTFIRTFWILSTFGVMATAYLSLLRPYAVILQESVCILAKSFNSSWILSAFGVMATVYLSLRRIDCPLLWQHGRDPEEVDEFLLVLLFRPASYRCINTFLYQYYSQLNHSS</sequence>
<feature type="transmembrane region" description="Helical" evidence="1">
    <location>
        <begin position="34"/>
        <end position="54"/>
    </location>
</feature>
<keyword evidence="1" id="KW-1133">Transmembrane helix</keyword>
<protein>
    <submittedName>
        <fullName evidence="2">Uncharacterized protein</fullName>
    </submittedName>
</protein>
<comment type="caution">
    <text evidence="2">The sequence shown here is derived from an EMBL/GenBank/DDBJ whole genome shotgun (WGS) entry which is preliminary data.</text>
</comment>
<evidence type="ECO:0000313" key="3">
    <source>
        <dbReference type="Proteomes" id="UP000027586"/>
    </source>
</evidence>
<evidence type="ECO:0000313" key="2">
    <source>
        <dbReference type="EMBL" id="CDH58430.1"/>
    </source>
</evidence>
<proteinExistence type="predicted"/>
<gene>
    <name evidence="2" type="ORF">LCOR_09291.1</name>
</gene>